<dbReference type="STRING" id="655355.SAMN05216283_10752"/>
<accession>A0A1I2IX60</accession>
<evidence type="ECO:0000256" key="5">
    <source>
        <dbReference type="SAM" id="SignalP"/>
    </source>
</evidence>
<dbReference type="InterPro" id="IPR016035">
    <property type="entry name" value="Acyl_Trfase/lysoPLipase"/>
</dbReference>
<evidence type="ECO:0000256" key="4">
    <source>
        <dbReference type="PROSITE-ProRule" id="PRU01161"/>
    </source>
</evidence>
<feature type="active site" description="Nucleophile" evidence="4">
    <location>
        <position position="57"/>
    </location>
</feature>
<keyword evidence="8" id="KW-1185">Reference proteome</keyword>
<name>A0A1I2IX60_9BACT</name>
<feature type="short sequence motif" description="GXSXG" evidence="4">
    <location>
        <begin position="55"/>
        <end position="59"/>
    </location>
</feature>
<dbReference type="InterPro" id="IPR002641">
    <property type="entry name" value="PNPLA_dom"/>
</dbReference>
<evidence type="ECO:0000259" key="6">
    <source>
        <dbReference type="PROSITE" id="PS51635"/>
    </source>
</evidence>
<feature type="short sequence motif" description="GXGXXG" evidence="4">
    <location>
        <begin position="28"/>
        <end position="33"/>
    </location>
</feature>
<feature type="signal peptide" evidence="5">
    <location>
        <begin position="1"/>
        <end position="19"/>
    </location>
</feature>
<protein>
    <submittedName>
        <fullName evidence="7">NTE family protein</fullName>
    </submittedName>
</protein>
<evidence type="ECO:0000313" key="7">
    <source>
        <dbReference type="EMBL" id="SFF47072.1"/>
    </source>
</evidence>
<organism evidence="7 8">
    <name type="scientific">Sunxiuqinia elliptica</name>
    <dbReference type="NCBI Taxonomy" id="655355"/>
    <lineage>
        <taxon>Bacteria</taxon>
        <taxon>Pseudomonadati</taxon>
        <taxon>Bacteroidota</taxon>
        <taxon>Bacteroidia</taxon>
        <taxon>Marinilabiliales</taxon>
        <taxon>Prolixibacteraceae</taxon>
        <taxon>Sunxiuqinia</taxon>
    </lineage>
</organism>
<evidence type="ECO:0000313" key="8">
    <source>
        <dbReference type="Proteomes" id="UP000198964"/>
    </source>
</evidence>
<gene>
    <name evidence="7" type="ORF">SAMN05216283_10752</name>
</gene>
<sequence length="762" mass="86783">MKRFSLTFALICCILVANAQSVGLVLSGGGAKGLAHIGVIRALEENNIPIDYIAGTSMGAIVGGLYAAGYSPDEMETLFLSDQFKFWATGKIQEEYRYFFRKLEGTPAWLNLDLQKTDDKLKILPPTNIIPEEQMDFAFMEMFSSTNAVCDYNFDKLMVPFLCIATDVFENQEVELRSGDLGEAIRASMTFPLYFKPIAIDGALVFDGGIVNNFPVKNTVEAFNPDIVIGHKVANNAKRPDEDDVMAQLENMIMQKTDYEVPSDKGLLLETKFTNIGLLDFDKLMIIEKDGYQTTMSKMDSIKTLISRRVDQTSVDEKRHKFNIRKPELKFQNIQVEGVTDPMQRKYIIQSIKHRNNVIGLEDLRHEYFKLVADPQLKSVRPVSLYNKETGYFDLHLKVKKSNPLEINFGGNVSTKPINQGFLSVDYRFFNGRAYTLSTNIYFGRFYSSIKAGGRIDFPTRLPFYLSGYLTLNRWDYFSNSNEFFFEDVNSPYVIQDESNVRFELGFPIKTHGKLTFGTSYSSSSDAYYFTESVRKNDDAEHTDFDAFSGRVSLLKNSQNYKQYATEGTAAEINFTYTLGNEKHKPGSNSPFPTSSSVDHDFYTLEGKYDRYFPLSKHTTLGFTAEGVLSNKDVFNNYTSTLLAANTFTPTPFSQTLFLKKYRANKYFASGIKTIYEFNDQLHFRLEGYAFAPVRRINRGEDFQALYDPDQYSTLKLMGSGGFIYHTGLGPVSLTLNYFEKENTKFYVAFSFGYVLFNKRGY</sequence>
<feature type="chain" id="PRO_5011600789" evidence="5">
    <location>
        <begin position="20"/>
        <end position="762"/>
    </location>
</feature>
<dbReference type="AlphaFoldDB" id="A0A1I2IX60"/>
<dbReference type="Gene3D" id="2.40.160.50">
    <property type="entry name" value="membrane protein fhac: a member of the omp85/tpsb transporter family"/>
    <property type="match status" value="1"/>
</dbReference>
<dbReference type="SUPFAM" id="SSF52151">
    <property type="entry name" value="FabD/lysophospholipase-like"/>
    <property type="match status" value="1"/>
</dbReference>
<keyword evidence="2 4" id="KW-0442">Lipid degradation</keyword>
<dbReference type="Pfam" id="PF01734">
    <property type="entry name" value="Patatin"/>
    <property type="match status" value="1"/>
</dbReference>
<dbReference type="RefSeq" id="WP_093920389.1">
    <property type="nucleotide sequence ID" value="NZ_FONW01000007.1"/>
</dbReference>
<feature type="short sequence motif" description="DGA/G" evidence="4">
    <location>
        <begin position="207"/>
        <end position="209"/>
    </location>
</feature>
<proteinExistence type="predicted"/>
<evidence type="ECO:0000256" key="1">
    <source>
        <dbReference type="ARBA" id="ARBA00022801"/>
    </source>
</evidence>
<reference evidence="7 8" key="1">
    <citation type="submission" date="2016-10" db="EMBL/GenBank/DDBJ databases">
        <authorList>
            <person name="de Groot N.N."/>
        </authorList>
    </citation>
    <scope>NUCLEOTIDE SEQUENCE [LARGE SCALE GENOMIC DNA]</scope>
    <source>
        <strain evidence="7 8">CGMCC 1.9156</strain>
    </source>
</reference>
<evidence type="ECO:0000256" key="2">
    <source>
        <dbReference type="ARBA" id="ARBA00022963"/>
    </source>
</evidence>
<keyword evidence="5" id="KW-0732">Signal</keyword>
<dbReference type="PANTHER" id="PTHR14226:SF29">
    <property type="entry name" value="NEUROPATHY TARGET ESTERASE SWS"/>
    <property type="match status" value="1"/>
</dbReference>
<dbReference type="GO" id="GO:0016042">
    <property type="term" value="P:lipid catabolic process"/>
    <property type="evidence" value="ECO:0007669"/>
    <property type="project" value="UniProtKB-UniRule"/>
</dbReference>
<keyword evidence="1 4" id="KW-0378">Hydrolase</keyword>
<dbReference type="Proteomes" id="UP000198964">
    <property type="component" value="Unassembled WGS sequence"/>
</dbReference>
<dbReference type="CDD" id="cd07205">
    <property type="entry name" value="Pat_PNPLA6_PNPLA7_NTE1_like"/>
    <property type="match status" value="1"/>
</dbReference>
<feature type="domain" description="PNPLA" evidence="6">
    <location>
        <begin position="24"/>
        <end position="220"/>
    </location>
</feature>
<dbReference type="InterPro" id="IPR050301">
    <property type="entry name" value="NTE"/>
</dbReference>
<feature type="active site" description="Proton acceptor" evidence="4">
    <location>
        <position position="207"/>
    </location>
</feature>
<dbReference type="Gene3D" id="3.40.1090.10">
    <property type="entry name" value="Cytosolic phospholipase A2 catalytic domain"/>
    <property type="match status" value="2"/>
</dbReference>
<keyword evidence="3 4" id="KW-0443">Lipid metabolism</keyword>
<dbReference type="PANTHER" id="PTHR14226">
    <property type="entry name" value="NEUROPATHY TARGET ESTERASE/SWISS CHEESE D.MELANOGASTER"/>
    <property type="match status" value="1"/>
</dbReference>
<evidence type="ECO:0000256" key="3">
    <source>
        <dbReference type="ARBA" id="ARBA00023098"/>
    </source>
</evidence>
<dbReference type="EMBL" id="FONW01000007">
    <property type="protein sequence ID" value="SFF47072.1"/>
    <property type="molecule type" value="Genomic_DNA"/>
</dbReference>
<dbReference type="GO" id="GO:0016787">
    <property type="term" value="F:hydrolase activity"/>
    <property type="evidence" value="ECO:0007669"/>
    <property type="project" value="UniProtKB-UniRule"/>
</dbReference>
<dbReference type="PROSITE" id="PS51635">
    <property type="entry name" value="PNPLA"/>
    <property type="match status" value="1"/>
</dbReference>